<dbReference type="GO" id="GO:0005758">
    <property type="term" value="C:mitochondrial intermembrane space"/>
    <property type="evidence" value="ECO:0007669"/>
    <property type="project" value="TreeGrafter"/>
</dbReference>
<keyword evidence="5 6" id="KW-0143">Chaperone</keyword>
<dbReference type="CDD" id="cd20270">
    <property type="entry name" value="Complex1_LYR_SDHAF3_LYRM10"/>
    <property type="match status" value="1"/>
</dbReference>
<dbReference type="Pfam" id="PF13233">
    <property type="entry name" value="Complex1_LYR_2"/>
    <property type="match status" value="1"/>
</dbReference>
<comment type="function">
    <text evidence="6">Plays an essential role in the assembly of succinate dehydrogenase (SDH), an enzyme complex (also referred to as respiratory complex II) that is a component of both the tricarboxylic acid (TCA) cycle and the mitochondrial electron transport chain, and which couples the oxidation of succinate to fumarate with the reduction of ubiquinone (coenzyme Q) to ubiquinol. Promotes maturation of the iron-sulfur protein subunit of the SDH catalytic dimer, protecting it from the deleterious effects of oxidants. May act together with SDHAF1.</text>
</comment>
<dbReference type="PANTHER" id="PTHR13137">
    <property type="entry name" value="DC11 ACN9 HOMOLOG"/>
    <property type="match status" value="1"/>
</dbReference>
<dbReference type="PANTHER" id="PTHR13137:SF6">
    <property type="entry name" value="SUCCINATE DEHYDROGENASE ASSEMBLY FACTOR 3, MITOCHONDRIAL"/>
    <property type="match status" value="1"/>
</dbReference>
<comment type="subcellular location">
    <subcellularLocation>
        <location evidence="1 6">Mitochondrion matrix</location>
    </subcellularLocation>
</comment>
<evidence type="ECO:0000313" key="7">
    <source>
        <dbReference type="EMBL" id="CAG7835247.1"/>
    </source>
</evidence>
<keyword evidence="8" id="KW-1185">Reference proteome</keyword>
<evidence type="ECO:0000256" key="1">
    <source>
        <dbReference type="ARBA" id="ARBA00004305"/>
    </source>
</evidence>
<dbReference type="GO" id="GO:0005759">
    <property type="term" value="C:mitochondrial matrix"/>
    <property type="evidence" value="ECO:0007669"/>
    <property type="project" value="UniProtKB-SubCell"/>
</dbReference>
<proteinExistence type="inferred from homology"/>
<comment type="similarity">
    <text evidence="2 6">Belongs to the complex I LYR family. SDHAF3 subfamily.</text>
</comment>
<evidence type="ECO:0000256" key="4">
    <source>
        <dbReference type="ARBA" id="ARBA00023128"/>
    </source>
</evidence>
<dbReference type="InterPro" id="IPR008381">
    <property type="entry name" value="SDHAF3/Sdh7"/>
</dbReference>
<evidence type="ECO:0000313" key="8">
    <source>
        <dbReference type="Proteomes" id="UP000708208"/>
    </source>
</evidence>
<dbReference type="GO" id="GO:0006105">
    <property type="term" value="P:succinate metabolic process"/>
    <property type="evidence" value="ECO:0007669"/>
    <property type="project" value="TreeGrafter"/>
</dbReference>
<protein>
    <recommendedName>
        <fullName evidence="6">Succinate dehydrogenase assembly factor 3</fullName>
        <shortName evidence="6">SDH assembly factor 3</shortName>
        <shortName evidence="6">SDHAF3</shortName>
    </recommendedName>
</protein>
<sequence length="116" mass="13351">MHRQRVLQLYKTILRLHRALPTELQELGNQYVRDEFRRHKGIAPEHVAPFMMEWAQYCSSLAEQVGLKGPKSAQRLGRSLGEEKLDHFEPQQIYQLYELKQSIEGGAAGSDSKSSK</sequence>
<dbReference type="EMBL" id="CAJVCH010570568">
    <property type="protein sequence ID" value="CAG7835247.1"/>
    <property type="molecule type" value="Genomic_DNA"/>
</dbReference>
<dbReference type="OrthoDB" id="278329at2759"/>
<organism evidence="7 8">
    <name type="scientific">Allacma fusca</name>
    <dbReference type="NCBI Taxonomy" id="39272"/>
    <lineage>
        <taxon>Eukaryota</taxon>
        <taxon>Metazoa</taxon>
        <taxon>Ecdysozoa</taxon>
        <taxon>Arthropoda</taxon>
        <taxon>Hexapoda</taxon>
        <taxon>Collembola</taxon>
        <taxon>Symphypleona</taxon>
        <taxon>Sminthuridae</taxon>
        <taxon>Allacma</taxon>
    </lineage>
</organism>
<evidence type="ECO:0000256" key="3">
    <source>
        <dbReference type="ARBA" id="ARBA00022946"/>
    </source>
</evidence>
<name>A0A8J2LFQ2_9HEXA</name>
<keyword evidence="3" id="KW-0809">Transit peptide</keyword>
<evidence type="ECO:0000256" key="6">
    <source>
        <dbReference type="RuleBase" id="RU368039"/>
    </source>
</evidence>
<keyword evidence="4 6" id="KW-0496">Mitochondrion</keyword>
<evidence type="ECO:0000256" key="2">
    <source>
        <dbReference type="ARBA" id="ARBA00006020"/>
    </source>
</evidence>
<evidence type="ECO:0000256" key="5">
    <source>
        <dbReference type="ARBA" id="ARBA00023186"/>
    </source>
</evidence>
<gene>
    <name evidence="7" type="ORF">AFUS01_LOCUS44646</name>
</gene>
<dbReference type="AlphaFoldDB" id="A0A8J2LFQ2"/>
<reference evidence="7" key="1">
    <citation type="submission" date="2021-06" db="EMBL/GenBank/DDBJ databases">
        <authorList>
            <person name="Hodson N. C."/>
            <person name="Mongue J. A."/>
            <person name="Jaron S. K."/>
        </authorList>
    </citation>
    <scope>NUCLEOTIDE SEQUENCE</scope>
</reference>
<comment type="caution">
    <text evidence="7">The sequence shown here is derived from an EMBL/GenBank/DDBJ whole genome shotgun (WGS) entry which is preliminary data.</text>
</comment>
<dbReference type="GO" id="GO:0034553">
    <property type="term" value="P:mitochondrial respiratory chain complex II assembly"/>
    <property type="evidence" value="ECO:0007669"/>
    <property type="project" value="UniProtKB-UniRule"/>
</dbReference>
<comment type="subunit">
    <text evidence="6">Interacts with the iron-sulfur protein subunit within the SDH catalytic dimer.</text>
</comment>
<dbReference type="Proteomes" id="UP000708208">
    <property type="component" value="Unassembled WGS sequence"/>
</dbReference>
<accession>A0A8J2LFQ2</accession>